<dbReference type="PANTHER" id="PTHR10696:SF21">
    <property type="entry name" value="TAUD_TFDA-LIKE DOMAIN-CONTAINING PROTEIN"/>
    <property type="match status" value="1"/>
</dbReference>
<protein>
    <submittedName>
        <fullName evidence="3">Clavaminate synthase-like protein</fullName>
    </submittedName>
</protein>
<dbReference type="OMA" id="RAMDSFI"/>
<dbReference type="Gene3D" id="3.60.130.10">
    <property type="entry name" value="Clavaminate synthase-like"/>
    <property type="match status" value="1"/>
</dbReference>
<dbReference type="OrthoDB" id="408743at2759"/>
<accession>A0A2R6Q4D3</accession>
<dbReference type="STRING" id="1590841.A0A2R6Q4D3"/>
<proteinExistence type="predicted"/>
<dbReference type="Gramene" id="PSS01703">
    <property type="protein sequence ID" value="PSS01703"/>
    <property type="gene ID" value="CEY00_Acc23059"/>
</dbReference>
<sequence length="319" mass="36143">MEFVEGKIAEEKVLGGGLVFPKTLIPPPPGPNDGSEVRSLVEMIRERREWLSEVLVRHSAILFRGFGVASPEEFGRVVEAFGWEEMPYFGAISRTKMATKGVYTANEAPLHQPIFFHHEMSSVKEFPSKIFFFCAQPSPQGGETSILPSHILLEKMEDLVPEFVSKLQRIGYVFQKKMPKQNETDTVICKTWRWLFQTDDEVEAQKRAKEKLGCSFVRFNEDGSAEIVYGPLNPIKEFGEKRVWFHHLVDRNEGDTAHSFGDGTPIPRSALDAYRKIVSENCVDIKWQKGDVLLVDNFCAQHGRRAGDAPRVVLVSICK</sequence>
<dbReference type="SUPFAM" id="SSF51197">
    <property type="entry name" value="Clavaminate synthase-like"/>
    <property type="match status" value="1"/>
</dbReference>
<gene>
    <name evidence="3" type="ORF">CEY00_Acc23059</name>
</gene>
<comment type="caution">
    <text evidence="3">The sequence shown here is derived from an EMBL/GenBank/DDBJ whole genome shotgun (WGS) entry which is preliminary data.</text>
</comment>
<evidence type="ECO:0000259" key="2">
    <source>
        <dbReference type="Pfam" id="PF02668"/>
    </source>
</evidence>
<keyword evidence="4" id="KW-1185">Reference proteome</keyword>
<reference evidence="4" key="2">
    <citation type="journal article" date="2018" name="BMC Genomics">
        <title>A manually annotated Actinidia chinensis var. chinensis (kiwifruit) genome highlights the challenges associated with draft genomes and gene prediction in plants.</title>
        <authorList>
            <person name="Pilkington S.M."/>
            <person name="Crowhurst R."/>
            <person name="Hilario E."/>
            <person name="Nardozza S."/>
            <person name="Fraser L."/>
            <person name="Peng Y."/>
            <person name="Gunaseelan K."/>
            <person name="Simpson R."/>
            <person name="Tahir J."/>
            <person name="Deroles S.C."/>
            <person name="Templeton K."/>
            <person name="Luo Z."/>
            <person name="Davy M."/>
            <person name="Cheng C."/>
            <person name="McNeilage M."/>
            <person name="Scaglione D."/>
            <person name="Liu Y."/>
            <person name="Zhang Q."/>
            <person name="Datson P."/>
            <person name="De Silva N."/>
            <person name="Gardiner S.E."/>
            <person name="Bassett H."/>
            <person name="Chagne D."/>
            <person name="McCallum J."/>
            <person name="Dzierzon H."/>
            <person name="Deng C."/>
            <person name="Wang Y.Y."/>
            <person name="Barron L."/>
            <person name="Manako K."/>
            <person name="Bowen J."/>
            <person name="Foster T.M."/>
            <person name="Erridge Z.A."/>
            <person name="Tiffin H."/>
            <person name="Waite C.N."/>
            <person name="Davies K.M."/>
            <person name="Grierson E.P."/>
            <person name="Laing W.A."/>
            <person name="Kirk R."/>
            <person name="Chen X."/>
            <person name="Wood M."/>
            <person name="Montefiori M."/>
            <person name="Brummell D.A."/>
            <person name="Schwinn K.E."/>
            <person name="Catanach A."/>
            <person name="Fullerton C."/>
            <person name="Li D."/>
            <person name="Meiyalaghan S."/>
            <person name="Nieuwenhuizen N."/>
            <person name="Read N."/>
            <person name="Prakash R."/>
            <person name="Hunter D."/>
            <person name="Zhang H."/>
            <person name="McKenzie M."/>
            <person name="Knabel M."/>
            <person name="Harris A."/>
            <person name="Allan A.C."/>
            <person name="Gleave A."/>
            <person name="Chen A."/>
            <person name="Janssen B.J."/>
            <person name="Plunkett B."/>
            <person name="Ampomah-Dwamena C."/>
            <person name="Voogd C."/>
            <person name="Leif D."/>
            <person name="Lafferty D."/>
            <person name="Souleyre E.J.F."/>
            <person name="Varkonyi-Gasic E."/>
            <person name="Gambi F."/>
            <person name="Hanley J."/>
            <person name="Yao J.L."/>
            <person name="Cheung J."/>
            <person name="David K.M."/>
            <person name="Warren B."/>
            <person name="Marsh K."/>
            <person name="Snowden K.C."/>
            <person name="Lin-Wang K."/>
            <person name="Brian L."/>
            <person name="Martinez-Sanchez M."/>
            <person name="Wang M."/>
            <person name="Ileperuma N."/>
            <person name="Macnee N."/>
            <person name="Campin R."/>
            <person name="McAtee P."/>
            <person name="Drummond R.S.M."/>
            <person name="Espley R.V."/>
            <person name="Ireland H.S."/>
            <person name="Wu R."/>
            <person name="Atkinson R.G."/>
            <person name="Karunairetnam S."/>
            <person name="Bulley S."/>
            <person name="Chunkath S."/>
            <person name="Hanley Z."/>
            <person name="Storey R."/>
            <person name="Thrimawithana A.H."/>
            <person name="Thomson S."/>
            <person name="David C."/>
            <person name="Testolin R."/>
            <person name="Huang H."/>
            <person name="Hellens R.P."/>
            <person name="Schaffer R.J."/>
        </authorList>
    </citation>
    <scope>NUCLEOTIDE SEQUENCE [LARGE SCALE GENOMIC DNA]</scope>
    <source>
        <strain evidence="4">cv. Red5</strain>
    </source>
</reference>
<dbReference type="InParanoid" id="A0A2R6Q4D3"/>
<dbReference type="Proteomes" id="UP000241394">
    <property type="component" value="Chromosome LG20"/>
</dbReference>
<evidence type="ECO:0000313" key="4">
    <source>
        <dbReference type="Proteomes" id="UP000241394"/>
    </source>
</evidence>
<dbReference type="InterPro" id="IPR003819">
    <property type="entry name" value="TauD/TfdA-like"/>
</dbReference>
<dbReference type="GO" id="GO:0016491">
    <property type="term" value="F:oxidoreductase activity"/>
    <property type="evidence" value="ECO:0007669"/>
    <property type="project" value="UniProtKB-KW"/>
</dbReference>
<evidence type="ECO:0000313" key="3">
    <source>
        <dbReference type="EMBL" id="PSS01703.1"/>
    </source>
</evidence>
<dbReference type="AlphaFoldDB" id="A0A2R6Q4D3"/>
<organism evidence="3 4">
    <name type="scientific">Actinidia chinensis var. chinensis</name>
    <name type="common">Chinese soft-hair kiwi</name>
    <dbReference type="NCBI Taxonomy" id="1590841"/>
    <lineage>
        <taxon>Eukaryota</taxon>
        <taxon>Viridiplantae</taxon>
        <taxon>Streptophyta</taxon>
        <taxon>Embryophyta</taxon>
        <taxon>Tracheophyta</taxon>
        <taxon>Spermatophyta</taxon>
        <taxon>Magnoliopsida</taxon>
        <taxon>eudicotyledons</taxon>
        <taxon>Gunneridae</taxon>
        <taxon>Pentapetalae</taxon>
        <taxon>asterids</taxon>
        <taxon>Ericales</taxon>
        <taxon>Actinidiaceae</taxon>
        <taxon>Actinidia</taxon>
    </lineage>
</organism>
<dbReference type="InterPro" id="IPR042098">
    <property type="entry name" value="TauD-like_sf"/>
</dbReference>
<keyword evidence="1" id="KW-0560">Oxidoreductase</keyword>
<dbReference type="Pfam" id="PF02668">
    <property type="entry name" value="TauD"/>
    <property type="match status" value="1"/>
</dbReference>
<feature type="domain" description="TauD/TfdA-like" evidence="2">
    <location>
        <begin position="34"/>
        <end position="312"/>
    </location>
</feature>
<evidence type="ECO:0000256" key="1">
    <source>
        <dbReference type="ARBA" id="ARBA00023002"/>
    </source>
</evidence>
<dbReference type="InterPro" id="IPR050411">
    <property type="entry name" value="AlphaKG_dependent_hydroxylases"/>
</dbReference>
<name>A0A2R6Q4D3_ACTCC</name>
<reference evidence="3 4" key="1">
    <citation type="submission" date="2017-07" db="EMBL/GenBank/DDBJ databases">
        <title>An improved, manually edited Actinidia chinensis var. chinensis (kiwifruit) genome highlights the challenges associated with draft genomes and gene prediction in plants.</title>
        <authorList>
            <person name="Pilkington S."/>
            <person name="Crowhurst R."/>
            <person name="Hilario E."/>
            <person name="Nardozza S."/>
            <person name="Fraser L."/>
            <person name="Peng Y."/>
            <person name="Gunaseelan K."/>
            <person name="Simpson R."/>
            <person name="Tahir J."/>
            <person name="Deroles S."/>
            <person name="Templeton K."/>
            <person name="Luo Z."/>
            <person name="Davy M."/>
            <person name="Cheng C."/>
            <person name="Mcneilage M."/>
            <person name="Scaglione D."/>
            <person name="Liu Y."/>
            <person name="Zhang Q."/>
            <person name="Datson P."/>
            <person name="De Silva N."/>
            <person name="Gardiner S."/>
            <person name="Bassett H."/>
            <person name="Chagne D."/>
            <person name="Mccallum J."/>
            <person name="Dzierzon H."/>
            <person name="Deng C."/>
            <person name="Wang Y.-Y."/>
            <person name="Barron N."/>
            <person name="Manako K."/>
            <person name="Bowen J."/>
            <person name="Foster T."/>
            <person name="Erridge Z."/>
            <person name="Tiffin H."/>
            <person name="Waite C."/>
            <person name="Davies K."/>
            <person name="Grierson E."/>
            <person name="Laing W."/>
            <person name="Kirk R."/>
            <person name="Chen X."/>
            <person name="Wood M."/>
            <person name="Montefiori M."/>
            <person name="Brummell D."/>
            <person name="Schwinn K."/>
            <person name="Catanach A."/>
            <person name="Fullerton C."/>
            <person name="Li D."/>
            <person name="Meiyalaghan S."/>
            <person name="Nieuwenhuizen N."/>
            <person name="Read N."/>
            <person name="Prakash R."/>
            <person name="Hunter D."/>
            <person name="Zhang H."/>
            <person name="Mckenzie M."/>
            <person name="Knabel M."/>
            <person name="Harris A."/>
            <person name="Allan A."/>
            <person name="Chen A."/>
            <person name="Janssen B."/>
            <person name="Plunkett B."/>
            <person name="Dwamena C."/>
            <person name="Voogd C."/>
            <person name="Leif D."/>
            <person name="Lafferty D."/>
            <person name="Souleyre E."/>
            <person name="Varkonyi-Gasic E."/>
            <person name="Gambi F."/>
            <person name="Hanley J."/>
            <person name="Yao J.-L."/>
            <person name="Cheung J."/>
            <person name="David K."/>
            <person name="Warren B."/>
            <person name="Marsh K."/>
            <person name="Snowden K."/>
            <person name="Lin-Wang K."/>
            <person name="Brian L."/>
            <person name="Martinez-Sanchez M."/>
            <person name="Wang M."/>
            <person name="Ileperuma N."/>
            <person name="Macnee N."/>
            <person name="Campin R."/>
            <person name="Mcatee P."/>
            <person name="Drummond R."/>
            <person name="Espley R."/>
            <person name="Ireland H."/>
            <person name="Wu R."/>
            <person name="Atkinson R."/>
            <person name="Karunairetnam S."/>
            <person name="Bulley S."/>
            <person name="Chunkath S."/>
            <person name="Hanley Z."/>
            <person name="Storey R."/>
            <person name="Thrimawithana A."/>
            <person name="Thomson S."/>
            <person name="David C."/>
            <person name="Testolin R."/>
        </authorList>
    </citation>
    <scope>NUCLEOTIDE SEQUENCE [LARGE SCALE GENOMIC DNA]</scope>
    <source>
        <strain evidence="4">cv. Red5</strain>
        <tissue evidence="3">Young leaf</tissue>
    </source>
</reference>
<dbReference type="PANTHER" id="PTHR10696">
    <property type="entry name" value="GAMMA-BUTYROBETAINE HYDROXYLASE-RELATED"/>
    <property type="match status" value="1"/>
</dbReference>
<dbReference type="EMBL" id="NKQK01000020">
    <property type="protein sequence ID" value="PSS01703.1"/>
    <property type="molecule type" value="Genomic_DNA"/>
</dbReference>